<dbReference type="GO" id="GO:0005789">
    <property type="term" value="C:endoplasmic reticulum membrane"/>
    <property type="evidence" value="ECO:0007669"/>
    <property type="project" value="TreeGrafter"/>
</dbReference>
<name>A0A2G9TN24_TELCI</name>
<evidence type="ECO:0000313" key="3">
    <source>
        <dbReference type="Proteomes" id="UP000230423"/>
    </source>
</evidence>
<feature type="transmembrane region" description="Helical" evidence="1">
    <location>
        <begin position="122"/>
        <end position="141"/>
    </location>
</feature>
<keyword evidence="1" id="KW-0472">Membrane</keyword>
<keyword evidence="3" id="KW-1185">Reference proteome</keyword>
<proteinExistence type="predicted"/>
<keyword evidence="1" id="KW-0812">Transmembrane</keyword>
<dbReference type="GO" id="GO:0000139">
    <property type="term" value="C:Golgi membrane"/>
    <property type="evidence" value="ECO:0007669"/>
    <property type="project" value="TreeGrafter"/>
</dbReference>
<accession>A0A2G9TN24</accession>
<gene>
    <name evidence="2" type="ORF">TELCIR_19807</name>
</gene>
<dbReference type="OrthoDB" id="422827at2759"/>
<dbReference type="EMBL" id="KZ360040">
    <property type="protein sequence ID" value="PIO58750.1"/>
    <property type="molecule type" value="Genomic_DNA"/>
</dbReference>
<dbReference type="GO" id="GO:0047493">
    <property type="term" value="F:ceramide cholinephosphotransferase activity"/>
    <property type="evidence" value="ECO:0007669"/>
    <property type="project" value="TreeGrafter"/>
</dbReference>
<evidence type="ECO:0000313" key="2">
    <source>
        <dbReference type="EMBL" id="PIO58750.1"/>
    </source>
</evidence>
<keyword evidence="1" id="KW-1133">Transmembrane helix</keyword>
<feature type="non-terminal residue" evidence="2">
    <location>
        <position position="143"/>
    </location>
</feature>
<sequence length="143" mass="16471">MEILCSLMSEFSSMRSFKTSRHGTRRNIVFVSSTAIMSQCQLAKWFFLFVYFVIAGLCNWAVVAYTHDFATRQPLPDILFSLFPEQEWASRLGDYMVLATLTCFCLLLVFHQSRAIVARRFLFIGATLYAFRSITLMVTQLPP</sequence>
<dbReference type="GO" id="GO:0006686">
    <property type="term" value="P:sphingomyelin biosynthetic process"/>
    <property type="evidence" value="ECO:0007669"/>
    <property type="project" value="TreeGrafter"/>
</dbReference>
<feature type="transmembrane region" description="Helical" evidence="1">
    <location>
        <begin position="92"/>
        <end position="110"/>
    </location>
</feature>
<dbReference type="PANTHER" id="PTHR21290">
    <property type="entry name" value="SPHINGOMYELIN SYNTHETASE"/>
    <property type="match status" value="1"/>
</dbReference>
<evidence type="ECO:0000256" key="1">
    <source>
        <dbReference type="SAM" id="Phobius"/>
    </source>
</evidence>
<reference evidence="2 3" key="1">
    <citation type="submission" date="2015-09" db="EMBL/GenBank/DDBJ databases">
        <title>Draft genome of the parasitic nematode Teladorsagia circumcincta isolate WARC Sus (inbred).</title>
        <authorList>
            <person name="Mitreva M."/>
        </authorList>
    </citation>
    <scope>NUCLEOTIDE SEQUENCE [LARGE SCALE GENOMIC DNA]</scope>
    <source>
        <strain evidence="2 3">S</strain>
    </source>
</reference>
<dbReference type="GO" id="GO:0005886">
    <property type="term" value="C:plasma membrane"/>
    <property type="evidence" value="ECO:0007669"/>
    <property type="project" value="TreeGrafter"/>
</dbReference>
<dbReference type="GO" id="GO:0033188">
    <property type="term" value="F:sphingomyelin synthase activity"/>
    <property type="evidence" value="ECO:0007669"/>
    <property type="project" value="TreeGrafter"/>
</dbReference>
<feature type="transmembrane region" description="Helical" evidence="1">
    <location>
        <begin position="45"/>
        <end position="65"/>
    </location>
</feature>
<protein>
    <recommendedName>
        <fullName evidence="4">Sphingomyelin synthase-like domain-containing protein</fullName>
    </recommendedName>
</protein>
<dbReference type="InterPro" id="IPR045221">
    <property type="entry name" value="Sphingomyelin_synth-like"/>
</dbReference>
<dbReference type="GO" id="GO:0046513">
    <property type="term" value="P:ceramide biosynthetic process"/>
    <property type="evidence" value="ECO:0007669"/>
    <property type="project" value="TreeGrafter"/>
</dbReference>
<dbReference type="AlphaFoldDB" id="A0A2G9TN24"/>
<dbReference type="Proteomes" id="UP000230423">
    <property type="component" value="Unassembled WGS sequence"/>
</dbReference>
<evidence type="ECO:0008006" key="4">
    <source>
        <dbReference type="Google" id="ProtNLM"/>
    </source>
</evidence>
<dbReference type="PANTHER" id="PTHR21290:SF34">
    <property type="entry name" value="PHOSPHATIDYLCHOLINE:CERAMIDE CHOLINEPHOSPHOTRANSFERASE 3-RELATED"/>
    <property type="match status" value="1"/>
</dbReference>
<organism evidence="2 3">
    <name type="scientific">Teladorsagia circumcincta</name>
    <name type="common">Brown stomach worm</name>
    <name type="synonym">Ostertagia circumcincta</name>
    <dbReference type="NCBI Taxonomy" id="45464"/>
    <lineage>
        <taxon>Eukaryota</taxon>
        <taxon>Metazoa</taxon>
        <taxon>Ecdysozoa</taxon>
        <taxon>Nematoda</taxon>
        <taxon>Chromadorea</taxon>
        <taxon>Rhabditida</taxon>
        <taxon>Rhabditina</taxon>
        <taxon>Rhabditomorpha</taxon>
        <taxon>Strongyloidea</taxon>
        <taxon>Trichostrongylidae</taxon>
        <taxon>Teladorsagia</taxon>
    </lineage>
</organism>